<gene>
    <name evidence="1" type="ORF">GCM10025883_32540</name>
</gene>
<keyword evidence="2" id="KW-1185">Reference proteome</keyword>
<dbReference type="Pfam" id="PF10604">
    <property type="entry name" value="Polyketide_cyc2"/>
    <property type="match status" value="1"/>
</dbReference>
<dbReference type="Gene3D" id="3.30.530.20">
    <property type="match status" value="1"/>
</dbReference>
<proteinExistence type="predicted"/>
<comment type="caution">
    <text evidence="1">The sequence shown here is derived from an EMBL/GenBank/DDBJ whole genome shotgun (WGS) entry which is preliminary data.</text>
</comment>
<evidence type="ECO:0008006" key="3">
    <source>
        <dbReference type="Google" id="ProtNLM"/>
    </source>
</evidence>
<dbReference type="RefSeq" id="WP_284304780.1">
    <property type="nucleotide sequence ID" value="NZ_BSUO01000001.1"/>
</dbReference>
<accession>A0ABQ6IUP4</accession>
<evidence type="ECO:0000313" key="2">
    <source>
        <dbReference type="Proteomes" id="UP001157126"/>
    </source>
</evidence>
<sequence length="134" mass="14660">MSEYVESVDIDVEPERLFEFLSDVANLPSYMPRLSQAEPVGDGAVEVVATPRMPDGSTVEVRGTAWTRVDNPGRTFSWGSVGGRHGYKGSFDIDRRGEDATLTVRITSGRADPDGVRAGLRDVLASIKDMTEKR</sequence>
<dbReference type="InterPro" id="IPR023393">
    <property type="entry name" value="START-like_dom_sf"/>
</dbReference>
<organism evidence="1 2">
    <name type="scientific">Mobilicoccus caccae</name>
    <dbReference type="NCBI Taxonomy" id="1859295"/>
    <lineage>
        <taxon>Bacteria</taxon>
        <taxon>Bacillati</taxon>
        <taxon>Actinomycetota</taxon>
        <taxon>Actinomycetes</taxon>
        <taxon>Micrococcales</taxon>
        <taxon>Dermatophilaceae</taxon>
        <taxon>Mobilicoccus</taxon>
    </lineage>
</organism>
<name>A0ABQ6IUP4_9MICO</name>
<dbReference type="EMBL" id="BSUO01000001">
    <property type="protein sequence ID" value="GMA41209.1"/>
    <property type="molecule type" value="Genomic_DNA"/>
</dbReference>
<dbReference type="InterPro" id="IPR019587">
    <property type="entry name" value="Polyketide_cyclase/dehydratase"/>
</dbReference>
<evidence type="ECO:0000313" key="1">
    <source>
        <dbReference type="EMBL" id="GMA41209.1"/>
    </source>
</evidence>
<dbReference type="SUPFAM" id="SSF55961">
    <property type="entry name" value="Bet v1-like"/>
    <property type="match status" value="1"/>
</dbReference>
<reference evidence="2" key="1">
    <citation type="journal article" date="2019" name="Int. J. Syst. Evol. Microbiol.">
        <title>The Global Catalogue of Microorganisms (GCM) 10K type strain sequencing project: providing services to taxonomists for standard genome sequencing and annotation.</title>
        <authorList>
            <consortium name="The Broad Institute Genomics Platform"/>
            <consortium name="The Broad Institute Genome Sequencing Center for Infectious Disease"/>
            <person name="Wu L."/>
            <person name="Ma J."/>
        </authorList>
    </citation>
    <scope>NUCLEOTIDE SEQUENCE [LARGE SCALE GENOMIC DNA]</scope>
    <source>
        <strain evidence="2">NBRC 113072</strain>
    </source>
</reference>
<protein>
    <recommendedName>
        <fullName evidence="3">Polyketide cyclase / dehydrase and lipid transport</fullName>
    </recommendedName>
</protein>
<dbReference type="CDD" id="cd07812">
    <property type="entry name" value="SRPBCC"/>
    <property type="match status" value="1"/>
</dbReference>
<dbReference type="Proteomes" id="UP001157126">
    <property type="component" value="Unassembled WGS sequence"/>
</dbReference>